<protein>
    <submittedName>
        <fullName evidence="1">Uncharacterized protein</fullName>
    </submittedName>
</protein>
<gene>
    <name evidence="1" type="ORF">RJJ65_23620</name>
</gene>
<proteinExistence type="predicted"/>
<dbReference type="Proteomes" id="UP001268610">
    <property type="component" value="Unassembled WGS sequence"/>
</dbReference>
<sequence length="112" mass="12263">MVKLAEVASDCHSMAVSTRTSLASATREFLARDSRAPTNPAIGYYARYSALKNWDATDGLLLPESRRSIRAIASIARDPLTNTQNFEAPEVRVKSPISLRVHSSIIKYLGGI</sequence>
<reference evidence="1" key="1">
    <citation type="submission" date="2023-04" db="EMBL/GenBank/DDBJ databases">
        <title>Genomic characterization of faba bean (Vicia faba) microsymbionts in Mexican soils.</title>
        <authorList>
            <person name="Rivera Orduna F.N."/>
            <person name="Guevara-Luna J."/>
            <person name="Yan J."/>
            <person name="Arroyo-Herrera I."/>
            <person name="Li Y."/>
            <person name="Vasquez-Murrieta M.S."/>
            <person name="Wang E.T."/>
        </authorList>
    </citation>
    <scope>NUCLEOTIDE SEQUENCE</scope>
    <source>
        <strain evidence="1">CH26</strain>
    </source>
</reference>
<dbReference type="AlphaFoldDB" id="A0AAJ2LNB0"/>
<evidence type="ECO:0000313" key="1">
    <source>
        <dbReference type="EMBL" id="MDR9775593.1"/>
    </source>
</evidence>
<organism evidence="1 2">
    <name type="scientific">Rhizobium hidalgonense</name>
    <dbReference type="NCBI Taxonomy" id="1538159"/>
    <lineage>
        <taxon>Bacteria</taxon>
        <taxon>Pseudomonadati</taxon>
        <taxon>Pseudomonadota</taxon>
        <taxon>Alphaproteobacteria</taxon>
        <taxon>Hyphomicrobiales</taxon>
        <taxon>Rhizobiaceae</taxon>
        <taxon>Rhizobium/Agrobacterium group</taxon>
        <taxon>Rhizobium</taxon>
    </lineage>
</organism>
<evidence type="ECO:0000313" key="2">
    <source>
        <dbReference type="Proteomes" id="UP001268610"/>
    </source>
</evidence>
<dbReference type="RefSeq" id="WP_310857038.1">
    <property type="nucleotide sequence ID" value="NZ_JAVLSD010000013.1"/>
</dbReference>
<dbReference type="EMBL" id="JAVLSF010000015">
    <property type="protein sequence ID" value="MDR9775593.1"/>
    <property type="molecule type" value="Genomic_DNA"/>
</dbReference>
<name>A0AAJ2LNB0_9HYPH</name>
<accession>A0AAJ2LNB0</accession>
<comment type="caution">
    <text evidence="1">The sequence shown here is derived from an EMBL/GenBank/DDBJ whole genome shotgun (WGS) entry which is preliminary data.</text>
</comment>